<dbReference type="InterPro" id="IPR000914">
    <property type="entry name" value="SBP_5_dom"/>
</dbReference>
<dbReference type="InterPro" id="IPR039424">
    <property type="entry name" value="SBP_5"/>
</dbReference>
<dbReference type="PIRSF" id="PIRSF002741">
    <property type="entry name" value="MppA"/>
    <property type="match status" value="1"/>
</dbReference>
<dbReference type="PROSITE" id="PS51257">
    <property type="entry name" value="PROKAR_LIPOPROTEIN"/>
    <property type="match status" value="1"/>
</dbReference>
<accession>A0ABV3SWM5</accession>
<comment type="caution">
    <text evidence="3">The sequence shown here is derived from an EMBL/GenBank/DDBJ whole genome shotgun (WGS) entry which is preliminary data.</text>
</comment>
<proteinExistence type="predicted"/>
<feature type="domain" description="Solute-binding protein family 5" evidence="2">
    <location>
        <begin position="107"/>
        <end position="448"/>
    </location>
</feature>
<name>A0ABV3SWM5_9ACTN</name>
<evidence type="ECO:0000313" key="3">
    <source>
        <dbReference type="EMBL" id="MEX0426089.1"/>
    </source>
</evidence>
<dbReference type="Gene3D" id="3.10.105.10">
    <property type="entry name" value="Dipeptide-binding Protein, Domain 3"/>
    <property type="match status" value="1"/>
</dbReference>
<dbReference type="Proteomes" id="UP001556631">
    <property type="component" value="Unassembled WGS sequence"/>
</dbReference>
<sequence length="547" mass="57979">MRRIANVNRRARLLGPVAGLLAVALAATACGSSSNTNSNNGEAGVNVGKPQAGGSLTVLEDSGFAGGFASGLDPATNTTGGANLPQMQSIFGGLFLLEADDNGENAKIVPNQAENYSFSDGGKTMTIKLRPGIKFSDGTPMDAKTVVWNMLRDSKSPCSCAPTWQLAKKDPIVAKDNLTVVIHMAQPNGALISNFPISNINWIASKTAFEKMGAAKFKVAPVGAGPFTVVSDQLSSELVLKKNPNYFKSGQPYLDNLTFKSIGGDQPAYQALEAGQADAYEGMSTVPLINQAQKNSKFTITLGPPTSPYVVQLNTMKAPFNNIKAREAIYYATDFSAISKGLFKEDLPVSGSFAGPGGLFYHKSVPGYRNYDLAKAKQLVKELGGLTINLGTTNIYTANQVMTALQTQWEKAGIKVKTNSLQLTGVIQAFTGGNWQAMLQTAGAWDPAAGVGVAFRFASTSPFTGVKDPKLDNLFAQAGATTDSTKRDELYQQAAKYISDKAYAPFGFAFSPANVAAKGVHGPGLTTPIPALAVNTQVLWDEVWREQ</sequence>
<dbReference type="SUPFAM" id="SSF53850">
    <property type="entry name" value="Periplasmic binding protein-like II"/>
    <property type="match status" value="1"/>
</dbReference>
<dbReference type="CDD" id="cd00995">
    <property type="entry name" value="PBP2_NikA_DppA_OppA_like"/>
    <property type="match status" value="1"/>
</dbReference>
<organism evidence="3 4">
    <name type="scientific">Nocardioides eburneus</name>
    <dbReference type="NCBI Taxonomy" id="3231482"/>
    <lineage>
        <taxon>Bacteria</taxon>
        <taxon>Bacillati</taxon>
        <taxon>Actinomycetota</taxon>
        <taxon>Actinomycetes</taxon>
        <taxon>Propionibacteriales</taxon>
        <taxon>Nocardioidaceae</taxon>
        <taxon>Nocardioides</taxon>
    </lineage>
</organism>
<evidence type="ECO:0000259" key="2">
    <source>
        <dbReference type="Pfam" id="PF00496"/>
    </source>
</evidence>
<dbReference type="InterPro" id="IPR030678">
    <property type="entry name" value="Peptide/Ni-bd"/>
</dbReference>
<keyword evidence="4" id="KW-1185">Reference proteome</keyword>
<dbReference type="Gene3D" id="3.40.190.10">
    <property type="entry name" value="Periplasmic binding protein-like II"/>
    <property type="match status" value="1"/>
</dbReference>
<dbReference type="PANTHER" id="PTHR30290">
    <property type="entry name" value="PERIPLASMIC BINDING COMPONENT OF ABC TRANSPORTER"/>
    <property type="match status" value="1"/>
</dbReference>
<dbReference type="RefSeq" id="WP_367990700.1">
    <property type="nucleotide sequence ID" value="NZ_JBFPJR010000001.1"/>
</dbReference>
<evidence type="ECO:0000256" key="1">
    <source>
        <dbReference type="SAM" id="SignalP"/>
    </source>
</evidence>
<feature type="chain" id="PRO_5047026451" evidence="1">
    <location>
        <begin position="30"/>
        <end position="547"/>
    </location>
</feature>
<dbReference type="Pfam" id="PF00496">
    <property type="entry name" value="SBP_bac_5"/>
    <property type="match status" value="1"/>
</dbReference>
<feature type="signal peptide" evidence="1">
    <location>
        <begin position="1"/>
        <end position="29"/>
    </location>
</feature>
<protein>
    <submittedName>
        <fullName evidence="3">ABC transporter substrate-binding protein</fullName>
    </submittedName>
</protein>
<gene>
    <name evidence="3" type="ORF">AB3X52_00540</name>
</gene>
<evidence type="ECO:0000313" key="4">
    <source>
        <dbReference type="Proteomes" id="UP001556631"/>
    </source>
</evidence>
<reference evidence="3 4" key="1">
    <citation type="submission" date="2024-07" db="EMBL/GenBank/DDBJ databases">
        <authorList>
            <person name="Lee S."/>
            <person name="Kang M."/>
        </authorList>
    </citation>
    <scope>NUCLEOTIDE SEQUENCE [LARGE SCALE GENOMIC DNA]</scope>
    <source>
        <strain evidence="3 4">DS6</strain>
    </source>
</reference>
<dbReference type="EMBL" id="JBFPJR010000001">
    <property type="protein sequence ID" value="MEX0426089.1"/>
    <property type="molecule type" value="Genomic_DNA"/>
</dbReference>
<keyword evidence="1" id="KW-0732">Signal</keyword>